<comment type="subcellular location">
    <subcellularLocation>
        <location evidence="3">Mitochondrion</location>
    </subcellularLocation>
</comment>
<dbReference type="EMBL" id="ATLV01022200">
    <property type="status" value="NOT_ANNOTATED_CDS"/>
    <property type="molecule type" value="Genomic_DNA"/>
</dbReference>
<dbReference type="GO" id="GO:0006450">
    <property type="term" value="P:regulation of translational fidelity"/>
    <property type="evidence" value="ECO:0007669"/>
    <property type="project" value="InterPro"/>
</dbReference>
<dbReference type="GO" id="GO:0070681">
    <property type="term" value="P:glutaminyl-tRNAGln biosynthesis via transamidation"/>
    <property type="evidence" value="ECO:0007669"/>
    <property type="project" value="UniProtKB-UniRule"/>
</dbReference>
<name>A0A084WAJ2_ANOSI</name>
<dbReference type="GO" id="GO:0005739">
    <property type="term" value="C:mitochondrion"/>
    <property type="evidence" value="ECO:0007669"/>
    <property type="project" value="UniProtKB-SubCell"/>
</dbReference>
<keyword evidence="1 3" id="KW-0547">Nucleotide-binding</keyword>
<dbReference type="GO" id="GO:0032543">
    <property type="term" value="P:mitochondrial translation"/>
    <property type="evidence" value="ECO:0007669"/>
    <property type="project" value="UniProtKB-UniRule"/>
</dbReference>
<dbReference type="AlphaFoldDB" id="A0A084WAJ2"/>
<dbReference type="OrthoDB" id="5394539at2759"/>
<dbReference type="InterPro" id="IPR003837">
    <property type="entry name" value="GatC"/>
</dbReference>
<dbReference type="GO" id="GO:0030956">
    <property type="term" value="C:glutamyl-tRNA(Gln) amidotransferase complex"/>
    <property type="evidence" value="ECO:0007669"/>
    <property type="project" value="UniProtKB-UniRule"/>
</dbReference>
<dbReference type="SUPFAM" id="SSF141000">
    <property type="entry name" value="Glu-tRNAGln amidotransferase C subunit"/>
    <property type="match status" value="1"/>
</dbReference>
<dbReference type="OMA" id="RCAKRTD"/>
<dbReference type="GO" id="GO:0005524">
    <property type="term" value="F:ATP binding"/>
    <property type="evidence" value="ECO:0007669"/>
    <property type="project" value="UniProtKB-KW"/>
</dbReference>
<evidence type="ECO:0000313" key="7">
    <source>
        <dbReference type="Proteomes" id="UP000030765"/>
    </source>
</evidence>
<comment type="similarity">
    <text evidence="3">Belongs to the GatC family.</text>
</comment>
<dbReference type="Pfam" id="PF02686">
    <property type="entry name" value="GatC"/>
    <property type="match status" value="1"/>
</dbReference>
<evidence type="ECO:0000313" key="6">
    <source>
        <dbReference type="EnsemblMetazoa" id="ASIC015307-PA"/>
    </source>
</evidence>
<reference evidence="6" key="2">
    <citation type="submission" date="2020-05" db="UniProtKB">
        <authorList>
            <consortium name="EnsemblMetazoa"/>
        </authorList>
    </citation>
    <scope>IDENTIFICATION</scope>
</reference>
<evidence type="ECO:0000256" key="4">
    <source>
        <dbReference type="SAM" id="MobiDB-lite"/>
    </source>
</evidence>
<keyword evidence="7" id="KW-1185">Reference proteome</keyword>
<sequence length="165" mass="18478">MLRGIATRIVHRSFATVHATPPPSTTKDIQNSIWKAKHLRYPTKVPQNPVESSKEVNNSEPGKTTTPIVLTDQTVRLLERLSLVNLDSKEAYKTLHDSIEFASRILHIETDGVEPLYCVLEQHKLTLRPDIVDDGGCQEEVLKNAAITEEEYFVAPPGNIPLEQS</sequence>
<dbReference type="STRING" id="74873.A0A084WAJ2"/>
<dbReference type="EMBL" id="KE525330">
    <property type="protein sequence ID" value="KFB47236.1"/>
    <property type="molecule type" value="Genomic_DNA"/>
</dbReference>
<dbReference type="VEuPathDB" id="VectorBase:ASIC015307"/>
<feature type="compositionally biased region" description="Polar residues" evidence="4">
    <location>
        <begin position="45"/>
        <end position="66"/>
    </location>
</feature>
<keyword evidence="3" id="KW-0648">Protein biosynthesis</keyword>
<dbReference type="InterPro" id="IPR036113">
    <property type="entry name" value="Asp/Glu-ADT_sf_sub_c"/>
</dbReference>
<dbReference type="Proteomes" id="UP000030765">
    <property type="component" value="Unassembled WGS sequence"/>
</dbReference>
<dbReference type="EnsemblMetazoa" id="ASIC015307-RA">
    <property type="protein sequence ID" value="ASIC015307-PA"/>
    <property type="gene ID" value="ASIC015307"/>
</dbReference>
<reference evidence="5 7" key="1">
    <citation type="journal article" date="2014" name="BMC Genomics">
        <title>Genome sequence of Anopheles sinensis provides insight into genetics basis of mosquito competence for malaria parasites.</title>
        <authorList>
            <person name="Zhou D."/>
            <person name="Zhang D."/>
            <person name="Ding G."/>
            <person name="Shi L."/>
            <person name="Hou Q."/>
            <person name="Ye Y."/>
            <person name="Xu Y."/>
            <person name="Zhou H."/>
            <person name="Xiong C."/>
            <person name="Li S."/>
            <person name="Yu J."/>
            <person name="Hong S."/>
            <person name="Yu X."/>
            <person name="Zou P."/>
            <person name="Chen C."/>
            <person name="Chang X."/>
            <person name="Wang W."/>
            <person name="Lv Y."/>
            <person name="Sun Y."/>
            <person name="Ma L."/>
            <person name="Shen B."/>
            <person name="Zhu C."/>
        </authorList>
    </citation>
    <scope>NUCLEOTIDE SEQUENCE [LARGE SCALE GENOMIC DNA]</scope>
</reference>
<protein>
    <recommendedName>
        <fullName evidence="3">Glutamyl-tRNA(Gln) amidotransferase subunit C, mitochondrial</fullName>
        <shortName evidence="3">Glu-AdT subunit C</shortName>
        <ecNumber evidence="3">6.3.5.-</ecNumber>
    </recommendedName>
</protein>
<dbReference type="PANTHER" id="PTHR15004:SF0">
    <property type="entry name" value="GLUTAMYL-TRNA(GLN) AMIDOTRANSFERASE SUBUNIT C, MITOCHONDRIAL"/>
    <property type="match status" value="1"/>
</dbReference>
<evidence type="ECO:0000256" key="2">
    <source>
        <dbReference type="ARBA" id="ARBA00023128"/>
    </source>
</evidence>
<accession>A0A084WAJ2</accession>
<comment type="subunit">
    <text evidence="3">Subunit of the heterotrimeric GatCAB amidotransferase (AdT) complex, composed of A, B and C subunits.</text>
</comment>
<keyword evidence="3" id="KW-0067">ATP-binding</keyword>
<gene>
    <name evidence="5" type="ORF">ZHAS_00015307</name>
</gene>
<organism evidence="5">
    <name type="scientific">Anopheles sinensis</name>
    <name type="common">Mosquito</name>
    <dbReference type="NCBI Taxonomy" id="74873"/>
    <lineage>
        <taxon>Eukaryota</taxon>
        <taxon>Metazoa</taxon>
        <taxon>Ecdysozoa</taxon>
        <taxon>Arthropoda</taxon>
        <taxon>Hexapoda</taxon>
        <taxon>Insecta</taxon>
        <taxon>Pterygota</taxon>
        <taxon>Neoptera</taxon>
        <taxon>Endopterygota</taxon>
        <taxon>Diptera</taxon>
        <taxon>Nematocera</taxon>
        <taxon>Culicoidea</taxon>
        <taxon>Culicidae</taxon>
        <taxon>Anophelinae</taxon>
        <taxon>Anopheles</taxon>
    </lineage>
</organism>
<dbReference type="HAMAP" id="MF_00122">
    <property type="entry name" value="GatC"/>
    <property type="match status" value="1"/>
</dbReference>
<evidence type="ECO:0000313" key="5">
    <source>
        <dbReference type="EMBL" id="KFB47236.1"/>
    </source>
</evidence>
<feature type="region of interest" description="Disordered" evidence="4">
    <location>
        <begin position="44"/>
        <end position="66"/>
    </location>
</feature>
<dbReference type="GO" id="GO:0050567">
    <property type="term" value="F:glutaminyl-tRNA synthase (glutamine-hydrolyzing) activity"/>
    <property type="evidence" value="ECO:0007669"/>
    <property type="project" value="UniProtKB-UniRule"/>
</dbReference>
<keyword evidence="2 3" id="KW-0496">Mitochondrion</keyword>
<dbReference type="EC" id="6.3.5.-" evidence="3"/>
<evidence type="ECO:0000256" key="3">
    <source>
        <dbReference type="HAMAP-Rule" id="MF_03149"/>
    </source>
</evidence>
<proteinExistence type="inferred from homology"/>
<dbReference type="PANTHER" id="PTHR15004">
    <property type="entry name" value="GLUTAMYL-TRNA(GLN) AMIDOTRANSFERASE SUBUNIT C, MITOCHONDRIAL"/>
    <property type="match status" value="1"/>
</dbReference>
<keyword evidence="3" id="KW-0436">Ligase</keyword>
<comment type="catalytic activity">
    <reaction evidence="3">
        <text>L-glutamyl-tRNA(Gln) + L-glutamine + ATP + H2O = L-glutaminyl-tRNA(Gln) + L-glutamate + ADP + phosphate + H(+)</text>
        <dbReference type="Rhea" id="RHEA:17521"/>
        <dbReference type="Rhea" id="RHEA-COMP:9681"/>
        <dbReference type="Rhea" id="RHEA-COMP:9684"/>
        <dbReference type="ChEBI" id="CHEBI:15377"/>
        <dbReference type="ChEBI" id="CHEBI:15378"/>
        <dbReference type="ChEBI" id="CHEBI:29985"/>
        <dbReference type="ChEBI" id="CHEBI:30616"/>
        <dbReference type="ChEBI" id="CHEBI:43474"/>
        <dbReference type="ChEBI" id="CHEBI:58359"/>
        <dbReference type="ChEBI" id="CHEBI:78520"/>
        <dbReference type="ChEBI" id="CHEBI:78521"/>
        <dbReference type="ChEBI" id="CHEBI:456216"/>
    </reaction>
</comment>
<comment type="function">
    <text evidence="3">Allows the formation of correctly charged Gln-tRNA(Gln) through the transamidation of misacylated Glu-tRNA(Gln) in the mitochondria. The reaction takes place in the presence of glutamine and ATP through an activated gamma-phospho-Glu-tRNA(Gln).</text>
</comment>
<evidence type="ECO:0000256" key="1">
    <source>
        <dbReference type="ARBA" id="ARBA00022741"/>
    </source>
</evidence>